<gene>
    <name evidence="1" type="ORF">LSAA_11205</name>
</gene>
<dbReference type="InterPro" id="IPR013783">
    <property type="entry name" value="Ig-like_fold"/>
</dbReference>
<reference evidence="1" key="1">
    <citation type="submission" date="2021-02" db="EMBL/GenBank/DDBJ databases">
        <authorList>
            <person name="Bekaert M."/>
        </authorList>
    </citation>
    <scope>NUCLEOTIDE SEQUENCE</scope>
    <source>
        <strain evidence="1">IoA-00</strain>
    </source>
</reference>
<dbReference type="Gene3D" id="2.60.40.10">
    <property type="entry name" value="Immunoglobulins"/>
    <property type="match status" value="1"/>
</dbReference>
<protein>
    <submittedName>
        <fullName evidence="1">(salmon louse) hypothetical protein</fullName>
    </submittedName>
</protein>
<evidence type="ECO:0000313" key="2">
    <source>
        <dbReference type="Proteomes" id="UP000675881"/>
    </source>
</evidence>
<evidence type="ECO:0000313" key="1">
    <source>
        <dbReference type="EMBL" id="CAF2968615.1"/>
    </source>
</evidence>
<sequence length="316" mass="36331">MRGHIVSTYYTYNLFYWSEYIIDQLINIQSMSISGLGETPEKPVNEGTGDEAVLRCEISGTWDTCRWKHTFVKENTDTQSLFYCSIIQGTASNTCDPENVDTDYKRRIKIEAKSSSCELKISNPNYLDSGEWECYVSGGAESNFIRGTTEIFVSRRAELYISEPDMETNSNQYIVLDMASSRPKLYAKCRAYHAIPYPQFRWYVNEVNPRSEIKGQDAQISLRPPRTDSRGQYTEGSLDWGPKDLCQNYNIEADLCKKEEFEFDLLCIIDQAEYYMAENEDNVQRVTTRVIGNSSRRIIASGIMILVVSCFVAFFF</sequence>
<name>A0A7R8HA90_LEPSM</name>
<dbReference type="Proteomes" id="UP000675881">
    <property type="component" value="Chromosome 6"/>
</dbReference>
<proteinExistence type="predicted"/>
<dbReference type="SUPFAM" id="SSF48726">
    <property type="entry name" value="Immunoglobulin"/>
    <property type="match status" value="1"/>
</dbReference>
<keyword evidence="2" id="KW-1185">Reference proteome</keyword>
<accession>A0A7R8HA90</accession>
<organism evidence="1 2">
    <name type="scientific">Lepeophtheirus salmonis</name>
    <name type="common">Salmon louse</name>
    <name type="synonym">Caligus salmonis</name>
    <dbReference type="NCBI Taxonomy" id="72036"/>
    <lineage>
        <taxon>Eukaryota</taxon>
        <taxon>Metazoa</taxon>
        <taxon>Ecdysozoa</taxon>
        <taxon>Arthropoda</taxon>
        <taxon>Crustacea</taxon>
        <taxon>Multicrustacea</taxon>
        <taxon>Hexanauplia</taxon>
        <taxon>Copepoda</taxon>
        <taxon>Siphonostomatoida</taxon>
        <taxon>Caligidae</taxon>
        <taxon>Lepeophtheirus</taxon>
    </lineage>
</organism>
<dbReference type="InterPro" id="IPR036179">
    <property type="entry name" value="Ig-like_dom_sf"/>
</dbReference>
<dbReference type="AlphaFoldDB" id="A0A7R8HA90"/>
<dbReference type="EMBL" id="HG994585">
    <property type="protein sequence ID" value="CAF2968615.1"/>
    <property type="molecule type" value="Genomic_DNA"/>
</dbReference>